<reference evidence="3 4" key="1">
    <citation type="submission" date="2020-08" db="EMBL/GenBank/DDBJ databases">
        <title>Sequencing the genomes of 1000 actinobacteria strains.</title>
        <authorList>
            <person name="Klenk H.-P."/>
        </authorList>
    </citation>
    <scope>NUCLEOTIDE SEQUENCE [LARGE SCALE GENOMIC DNA]</scope>
    <source>
        <strain evidence="3 4">DSM 23889</strain>
    </source>
</reference>
<organism evidence="3 4">
    <name type="scientific">Microcella frigidaquae</name>
    <dbReference type="NCBI Taxonomy" id="424758"/>
    <lineage>
        <taxon>Bacteria</taxon>
        <taxon>Bacillati</taxon>
        <taxon>Actinomycetota</taxon>
        <taxon>Actinomycetes</taxon>
        <taxon>Micrococcales</taxon>
        <taxon>Microbacteriaceae</taxon>
        <taxon>Microcella</taxon>
    </lineage>
</organism>
<protein>
    <recommendedName>
        <fullName evidence="5">Lipoprotein</fullName>
    </recommendedName>
</protein>
<dbReference type="Proteomes" id="UP000552883">
    <property type="component" value="Unassembled WGS sequence"/>
</dbReference>
<dbReference type="EMBL" id="JACHBS010000001">
    <property type="protein sequence ID" value="MBB5618273.1"/>
    <property type="molecule type" value="Genomic_DNA"/>
</dbReference>
<accession>A0A840X6U6</accession>
<comment type="caution">
    <text evidence="3">The sequence shown here is derived from an EMBL/GenBank/DDBJ whole genome shotgun (WGS) entry which is preliminary data.</text>
</comment>
<dbReference type="RefSeq" id="WP_153983171.1">
    <property type="nucleotide sequence ID" value="NZ_BAAANZ010000031.1"/>
</dbReference>
<keyword evidence="2" id="KW-0732">Signal</keyword>
<feature type="region of interest" description="Disordered" evidence="1">
    <location>
        <begin position="26"/>
        <end position="46"/>
    </location>
</feature>
<dbReference type="OrthoDB" id="5081313at2"/>
<evidence type="ECO:0000313" key="4">
    <source>
        <dbReference type="Proteomes" id="UP000552883"/>
    </source>
</evidence>
<name>A0A840X6U6_9MICO</name>
<feature type="chain" id="PRO_5039192431" description="Lipoprotein" evidence="2">
    <location>
        <begin position="27"/>
        <end position="198"/>
    </location>
</feature>
<evidence type="ECO:0000256" key="2">
    <source>
        <dbReference type="SAM" id="SignalP"/>
    </source>
</evidence>
<evidence type="ECO:0000256" key="1">
    <source>
        <dbReference type="SAM" id="MobiDB-lite"/>
    </source>
</evidence>
<evidence type="ECO:0000313" key="3">
    <source>
        <dbReference type="EMBL" id="MBB5618273.1"/>
    </source>
</evidence>
<keyword evidence="4" id="KW-1185">Reference proteome</keyword>
<dbReference type="AlphaFoldDB" id="A0A840X6U6"/>
<sequence length="198" mass="20329">MRRAPLALTASTAALLLLVGCTTSSEGDPAVDPGATAEPTAPETLSLEPPECLIGEWTITQEELQVFYDSVRDATDGAVTFVVEGDTGLSFTEADFAYTPDLTLTITTPATAGVATLSGSIAGGYTADTTTVTTANETVDVAYDYIVDGVAQDASVIFGNAVLGAPINGGDYECTPAGPLISFDNGFGRVPVQLVPLR</sequence>
<feature type="signal peptide" evidence="2">
    <location>
        <begin position="1"/>
        <end position="26"/>
    </location>
</feature>
<proteinExistence type="predicted"/>
<dbReference type="PROSITE" id="PS51257">
    <property type="entry name" value="PROKAR_LIPOPROTEIN"/>
    <property type="match status" value="1"/>
</dbReference>
<evidence type="ECO:0008006" key="5">
    <source>
        <dbReference type="Google" id="ProtNLM"/>
    </source>
</evidence>
<gene>
    <name evidence="3" type="ORF">BJ959_001769</name>
</gene>